<dbReference type="AlphaFoldDB" id="A0AA38NUK7"/>
<evidence type="ECO:0000313" key="2">
    <source>
        <dbReference type="EMBL" id="KAJ3830872.1"/>
    </source>
</evidence>
<proteinExistence type="predicted"/>
<dbReference type="EMBL" id="MU808100">
    <property type="protein sequence ID" value="KAJ3830872.1"/>
    <property type="molecule type" value="Genomic_DNA"/>
</dbReference>
<organism evidence="2 3">
    <name type="scientific">Lentinula raphanica</name>
    <dbReference type="NCBI Taxonomy" id="153919"/>
    <lineage>
        <taxon>Eukaryota</taxon>
        <taxon>Fungi</taxon>
        <taxon>Dikarya</taxon>
        <taxon>Basidiomycota</taxon>
        <taxon>Agaricomycotina</taxon>
        <taxon>Agaricomycetes</taxon>
        <taxon>Agaricomycetidae</taxon>
        <taxon>Agaricales</taxon>
        <taxon>Marasmiineae</taxon>
        <taxon>Omphalotaceae</taxon>
        <taxon>Lentinula</taxon>
    </lineage>
</organism>
<name>A0AA38NUK7_9AGAR</name>
<feature type="compositionally biased region" description="Polar residues" evidence="1">
    <location>
        <begin position="124"/>
        <end position="137"/>
    </location>
</feature>
<evidence type="ECO:0000313" key="3">
    <source>
        <dbReference type="Proteomes" id="UP001163846"/>
    </source>
</evidence>
<feature type="region of interest" description="Disordered" evidence="1">
    <location>
        <begin position="1"/>
        <end position="139"/>
    </location>
</feature>
<accession>A0AA38NUK7</accession>
<dbReference type="Proteomes" id="UP001163846">
    <property type="component" value="Unassembled WGS sequence"/>
</dbReference>
<feature type="compositionally biased region" description="Basic and acidic residues" evidence="1">
    <location>
        <begin position="105"/>
        <end position="116"/>
    </location>
</feature>
<reference evidence="2" key="1">
    <citation type="submission" date="2022-08" db="EMBL/GenBank/DDBJ databases">
        <authorList>
            <consortium name="DOE Joint Genome Institute"/>
            <person name="Min B."/>
            <person name="Riley R."/>
            <person name="Sierra-Patev S."/>
            <person name="Naranjo-Ortiz M."/>
            <person name="Looney B."/>
            <person name="Konkel Z."/>
            <person name="Slot J.C."/>
            <person name="Sakamoto Y."/>
            <person name="Steenwyk J.L."/>
            <person name="Rokas A."/>
            <person name="Carro J."/>
            <person name="Camarero S."/>
            <person name="Ferreira P."/>
            <person name="Molpeceres G."/>
            <person name="Ruiz-Duenas F.J."/>
            <person name="Serrano A."/>
            <person name="Henrissat B."/>
            <person name="Drula E."/>
            <person name="Hughes K.W."/>
            <person name="Mata J.L."/>
            <person name="Ishikawa N.K."/>
            <person name="Vargas-Isla R."/>
            <person name="Ushijima S."/>
            <person name="Smith C.A."/>
            <person name="Ahrendt S."/>
            <person name="Andreopoulos W."/>
            <person name="He G."/>
            <person name="Labutti K."/>
            <person name="Lipzen A."/>
            <person name="Ng V."/>
            <person name="Sandor L."/>
            <person name="Barry K."/>
            <person name="Martinez A.T."/>
            <person name="Xiao Y."/>
            <person name="Gibbons J.G."/>
            <person name="Terashima K."/>
            <person name="Hibbett D.S."/>
            <person name="Grigoriev I.V."/>
        </authorList>
    </citation>
    <scope>NUCLEOTIDE SEQUENCE</scope>
    <source>
        <strain evidence="2">TFB9207</strain>
    </source>
</reference>
<protein>
    <submittedName>
        <fullName evidence="2">Uncharacterized protein</fullName>
    </submittedName>
</protein>
<feature type="non-terminal residue" evidence="2">
    <location>
        <position position="306"/>
    </location>
</feature>
<keyword evidence="3" id="KW-1185">Reference proteome</keyword>
<comment type="caution">
    <text evidence="2">The sequence shown here is derived from an EMBL/GenBank/DDBJ whole genome shotgun (WGS) entry which is preliminary data.</text>
</comment>
<evidence type="ECO:0000256" key="1">
    <source>
        <dbReference type="SAM" id="MobiDB-lite"/>
    </source>
</evidence>
<sequence>SDSVGGTVLTEEDELPTTDVFPDPGFPEVSVVRPSIARSAKAKPKIPEEFRKLPVSSPVHKRERSPPSVALPSPTAGPPAKKRRTQKSVVKARADSLALAPEGPSSKDEEPFRIQEGEPDYFTGNDTRTSGHASFLTNPDLKPKAPFSELIRKTIAQNPRALKLSFLCRPKWKLSDEMKNFGAFINSADTSFSLQGLSRYNYLASRPLQPSHKALFVKGAPRLGGPVATVIVRIATVPVALVWTNTGIDSWPFTTPSKAIPLVILGRWTNSETPSTRCDTLPPPSKPSLAMSTVVSLRTYKRFVQT</sequence>
<gene>
    <name evidence="2" type="ORF">F5878DRAFT_648147</name>
</gene>
<feature type="non-terminal residue" evidence="2">
    <location>
        <position position="1"/>
    </location>
</feature>